<dbReference type="Proteomes" id="UP000799118">
    <property type="component" value="Unassembled WGS sequence"/>
</dbReference>
<protein>
    <submittedName>
        <fullName evidence="1">Uncharacterized protein</fullName>
    </submittedName>
</protein>
<gene>
    <name evidence="1" type="ORF">BT96DRAFT_1009736</name>
</gene>
<accession>A0A6A4GBX9</accession>
<dbReference type="OrthoDB" id="1933717at2759"/>
<dbReference type="EMBL" id="ML770760">
    <property type="protein sequence ID" value="KAE9383019.1"/>
    <property type="molecule type" value="Genomic_DNA"/>
</dbReference>
<dbReference type="AlphaFoldDB" id="A0A6A4GBX9"/>
<evidence type="ECO:0000313" key="1">
    <source>
        <dbReference type="EMBL" id="KAE9383019.1"/>
    </source>
</evidence>
<sequence length="69" mass="7633">MTQLSWNFLAETTLLSSTTKLNGFAPGGKTPDAAELLAKWRPEDKDKTGLSGLIKVHSLGEQEEESYMY</sequence>
<proteinExistence type="predicted"/>
<reference evidence="1" key="1">
    <citation type="journal article" date="2019" name="Environ. Microbiol.">
        <title>Fungal ecological strategies reflected in gene transcription - a case study of two litter decomposers.</title>
        <authorList>
            <person name="Barbi F."/>
            <person name="Kohler A."/>
            <person name="Barry K."/>
            <person name="Baskaran P."/>
            <person name="Daum C."/>
            <person name="Fauchery L."/>
            <person name="Ihrmark K."/>
            <person name="Kuo A."/>
            <person name="LaButti K."/>
            <person name="Lipzen A."/>
            <person name="Morin E."/>
            <person name="Grigoriev I.V."/>
            <person name="Henrissat B."/>
            <person name="Lindahl B."/>
            <person name="Martin F."/>
        </authorList>
    </citation>
    <scope>NUCLEOTIDE SEQUENCE</scope>
    <source>
        <strain evidence="1">JB14</strain>
    </source>
</reference>
<name>A0A6A4GBX9_9AGAR</name>
<keyword evidence="2" id="KW-1185">Reference proteome</keyword>
<evidence type="ECO:0000313" key="2">
    <source>
        <dbReference type="Proteomes" id="UP000799118"/>
    </source>
</evidence>
<organism evidence="1 2">
    <name type="scientific">Gymnopus androsaceus JB14</name>
    <dbReference type="NCBI Taxonomy" id="1447944"/>
    <lineage>
        <taxon>Eukaryota</taxon>
        <taxon>Fungi</taxon>
        <taxon>Dikarya</taxon>
        <taxon>Basidiomycota</taxon>
        <taxon>Agaricomycotina</taxon>
        <taxon>Agaricomycetes</taxon>
        <taxon>Agaricomycetidae</taxon>
        <taxon>Agaricales</taxon>
        <taxon>Marasmiineae</taxon>
        <taxon>Omphalotaceae</taxon>
        <taxon>Gymnopus</taxon>
    </lineage>
</organism>